<reference evidence="2 3" key="1">
    <citation type="journal article" date="2011" name="Science">
        <title>The ecoresponsive genome of Daphnia pulex.</title>
        <authorList>
            <person name="Colbourne J.K."/>
            <person name="Pfrender M.E."/>
            <person name="Gilbert D."/>
            <person name="Thomas W.K."/>
            <person name="Tucker A."/>
            <person name="Oakley T.H."/>
            <person name="Tokishita S."/>
            <person name="Aerts A."/>
            <person name="Arnold G.J."/>
            <person name="Basu M.K."/>
            <person name="Bauer D.J."/>
            <person name="Caceres C.E."/>
            <person name="Carmel L."/>
            <person name="Casola C."/>
            <person name="Choi J.H."/>
            <person name="Detter J.C."/>
            <person name="Dong Q."/>
            <person name="Dusheyko S."/>
            <person name="Eads B.D."/>
            <person name="Frohlich T."/>
            <person name="Geiler-Samerotte K.A."/>
            <person name="Gerlach D."/>
            <person name="Hatcher P."/>
            <person name="Jogdeo S."/>
            <person name="Krijgsveld J."/>
            <person name="Kriventseva E.V."/>
            <person name="Kultz D."/>
            <person name="Laforsch C."/>
            <person name="Lindquist E."/>
            <person name="Lopez J."/>
            <person name="Manak J.R."/>
            <person name="Muller J."/>
            <person name="Pangilinan J."/>
            <person name="Patwardhan R.P."/>
            <person name="Pitluck S."/>
            <person name="Pritham E.J."/>
            <person name="Rechtsteiner A."/>
            <person name="Rho M."/>
            <person name="Rogozin I.B."/>
            <person name="Sakarya O."/>
            <person name="Salamov A."/>
            <person name="Schaack S."/>
            <person name="Shapiro H."/>
            <person name="Shiga Y."/>
            <person name="Skalitzky C."/>
            <person name="Smith Z."/>
            <person name="Souvorov A."/>
            <person name="Sung W."/>
            <person name="Tang Z."/>
            <person name="Tsuchiya D."/>
            <person name="Tu H."/>
            <person name="Vos H."/>
            <person name="Wang M."/>
            <person name="Wolf Y.I."/>
            <person name="Yamagata H."/>
            <person name="Yamada T."/>
            <person name="Ye Y."/>
            <person name="Shaw J.R."/>
            <person name="Andrews J."/>
            <person name="Crease T.J."/>
            <person name="Tang H."/>
            <person name="Lucas S.M."/>
            <person name="Robertson H.M."/>
            <person name="Bork P."/>
            <person name="Koonin E.V."/>
            <person name="Zdobnov E.M."/>
            <person name="Grigoriev I.V."/>
            <person name="Lynch M."/>
            <person name="Boore J.L."/>
        </authorList>
    </citation>
    <scope>NUCLEOTIDE SEQUENCE [LARGE SCALE GENOMIC DNA]</scope>
</reference>
<dbReference type="EMBL" id="GL732527">
    <property type="protein sequence ID" value="EFX87812.1"/>
    <property type="molecule type" value="Genomic_DNA"/>
</dbReference>
<dbReference type="PhylomeDB" id="E9FY99"/>
<dbReference type="KEGG" id="dpx:DAPPUDRAFT_221453"/>
<organism evidence="2 3">
    <name type="scientific">Daphnia pulex</name>
    <name type="common">Water flea</name>
    <dbReference type="NCBI Taxonomy" id="6669"/>
    <lineage>
        <taxon>Eukaryota</taxon>
        <taxon>Metazoa</taxon>
        <taxon>Ecdysozoa</taxon>
        <taxon>Arthropoda</taxon>
        <taxon>Crustacea</taxon>
        <taxon>Branchiopoda</taxon>
        <taxon>Diplostraca</taxon>
        <taxon>Cladocera</taxon>
        <taxon>Anomopoda</taxon>
        <taxon>Daphniidae</taxon>
        <taxon>Daphnia</taxon>
    </lineage>
</organism>
<dbReference type="Proteomes" id="UP000000305">
    <property type="component" value="Unassembled WGS sequence"/>
</dbReference>
<evidence type="ECO:0000313" key="2">
    <source>
        <dbReference type="EMBL" id="EFX87812.1"/>
    </source>
</evidence>
<name>E9FY99_DAPPU</name>
<gene>
    <name evidence="2" type="ORF">DAPPUDRAFT_221453</name>
</gene>
<feature type="region of interest" description="Disordered" evidence="1">
    <location>
        <begin position="189"/>
        <end position="210"/>
    </location>
</feature>
<accession>E9FY99</accession>
<dbReference type="HOGENOM" id="CLU_1039227_0_0_1"/>
<evidence type="ECO:0000256" key="1">
    <source>
        <dbReference type="SAM" id="MobiDB-lite"/>
    </source>
</evidence>
<evidence type="ECO:0000313" key="3">
    <source>
        <dbReference type="Proteomes" id="UP000000305"/>
    </source>
</evidence>
<keyword evidence="3" id="KW-1185">Reference proteome</keyword>
<protein>
    <submittedName>
        <fullName evidence="2">Uncharacterized protein</fullName>
    </submittedName>
</protein>
<dbReference type="Gene3D" id="2.20.25.240">
    <property type="match status" value="1"/>
</dbReference>
<dbReference type="InParanoid" id="E9FY99"/>
<sequence length="268" mass="30712">MADNLCGSEAKHSNHNVENVIRGEIVNVIRITGKKKNSRLLKTGDMYLFYTTDHTKRLRESVYRCRRYSYRSLPCPARLIYRDGVYRNSLESHNHRNEVVEISQIEFTNECCRRVRERRAPGGLKGIFEQVRNERPEVNVEFEGALERRMQRIKKGNNPRPVDRAIQIPPAEVQVQPTNEVREEVAPLDRAAVGGPRGNPNPAENEEHPQAPAPLRCPICLFNQVVWSCGPSSVVTIVSFLNMQVDLRQQLVSQKENVISGNRYRIEG</sequence>
<proteinExistence type="predicted"/>
<dbReference type="AlphaFoldDB" id="E9FY99"/>